<dbReference type="InterPro" id="IPR023296">
    <property type="entry name" value="Glyco_hydro_beta-prop_sf"/>
</dbReference>
<evidence type="ECO:0000313" key="12">
    <source>
        <dbReference type="Proteomes" id="UP000076842"/>
    </source>
</evidence>
<accession>A0A165FTV0</accession>
<feature type="signal peptide" evidence="10">
    <location>
        <begin position="1"/>
        <end position="21"/>
    </location>
</feature>
<dbReference type="InterPro" id="IPR050727">
    <property type="entry name" value="GH43_arabinanases"/>
</dbReference>
<dbReference type="Gene3D" id="2.115.10.20">
    <property type="entry name" value="Glycosyl hydrolase domain, family 43"/>
    <property type="match status" value="1"/>
</dbReference>
<comment type="catalytic activity">
    <reaction evidence="1 7">
        <text>Endohydrolysis of (1-&gt;5)-alpha-arabinofuranosidic linkages in (1-&gt;5)-arabinans.</text>
        <dbReference type="EC" id="3.2.1.99"/>
    </reaction>
</comment>
<comment type="similarity">
    <text evidence="3 7">Belongs to the glycosyl hydrolase 43 family.</text>
</comment>
<proteinExistence type="inferred from homology"/>
<dbReference type="InParanoid" id="A0A165FTV0"/>
<evidence type="ECO:0000256" key="10">
    <source>
        <dbReference type="SAM" id="SignalP"/>
    </source>
</evidence>
<keyword evidence="6 7" id="KW-0326">Glycosidase</keyword>
<dbReference type="STRING" id="1353952.A0A165FTV0"/>
<dbReference type="CDD" id="cd18831">
    <property type="entry name" value="GH43_AnAbnA-like"/>
    <property type="match status" value="1"/>
</dbReference>
<evidence type="ECO:0000256" key="3">
    <source>
        <dbReference type="ARBA" id="ARBA00009865"/>
    </source>
</evidence>
<evidence type="ECO:0000256" key="6">
    <source>
        <dbReference type="ARBA" id="ARBA00023295"/>
    </source>
</evidence>
<gene>
    <name evidence="11" type="ORF">CALCODRAFT_517659</name>
</gene>
<sequence>MASLLQLLLSLLALATGLVSAFPQPFKLTGPATFTHDPAIIYNPKSDFYYVFSTHGGVSRSHELLGPWEAIGQYLPTGCSIITSNGGHCDLWAPDVHFINGQYTLYYANSAFGTQDSVIGVATSPTMEYGSWTDHGAVFSSTAGDRFNAIDANLISFNGTLLLTFGSFFADIFQFPLAPSGLAPLTNPPVLTPLAFNSTPPQSEEGAFVYKPNSQDWYYLFYSSGVCCAFVAGSLPAPGDEYKLFVGRSRSPMGPFVDKNGTPLTQTGGTEILASHDNIYAPGGVSLMWDPKSRRDVIAYHWRPLNNIQGDSNSMLGLNFVDFSSGWPVLVD</sequence>
<feature type="chain" id="PRO_5007857903" description="Arabinan endo-1,5-alpha-L-arabinosidase" evidence="10">
    <location>
        <begin position="22"/>
        <end position="332"/>
    </location>
</feature>
<dbReference type="EMBL" id="KV423967">
    <property type="protein sequence ID" value="KZT57197.1"/>
    <property type="molecule type" value="Genomic_DNA"/>
</dbReference>
<feature type="active site" description="Proton donor" evidence="8">
    <location>
        <position position="205"/>
    </location>
</feature>
<dbReference type="PIRSF" id="PIRSF026534">
    <property type="entry name" value="Endo_alpha-L-arabinosidase"/>
    <property type="match status" value="1"/>
</dbReference>
<protein>
    <recommendedName>
        <fullName evidence="4 7">Arabinan endo-1,5-alpha-L-arabinosidase</fullName>
        <ecNumber evidence="4 7">3.2.1.99</ecNumber>
    </recommendedName>
</protein>
<evidence type="ECO:0000256" key="8">
    <source>
        <dbReference type="PIRSR" id="PIRSR606710-1"/>
    </source>
</evidence>
<evidence type="ECO:0000256" key="4">
    <source>
        <dbReference type="ARBA" id="ARBA00012586"/>
    </source>
</evidence>
<feature type="site" description="Important for catalytic activity, responsible for pKa modulation of the active site Glu and correct orientation of both the proton donor and substrate" evidence="9">
    <location>
        <position position="151"/>
    </location>
</feature>
<feature type="active site" description="Proton acceptor" evidence="8">
    <location>
        <position position="37"/>
    </location>
</feature>
<dbReference type="PANTHER" id="PTHR43301:SF3">
    <property type="entry name" value="ARABINAN ENDO-1,5-ALPHA-L-ARABINOSIDASE A-RELATED"/>
    <property type="match status" value="1"/>
</dbReference>
<dbReference type="Proteomes" id="UP000076842">
    <property type="component" value="Unassembled WGS sequence"/>
</dbReference>
<keyword evidence="10" id="KW-0732">Signal</keyword>
<dbReference type="GO" id="GO:0046558">
    <property type="term" value="F:arabinan endo-1,5-alpha-L-arabinosidase activity"/>
    <property type="evidence" value="ECO:0007669"/>
    <property type="project" value="UniProtKB-EC"/>
</dbReference>
<dbReference type="PANTHER" id="PTHR43301">
    <property type="entry name" value="ARABINAN ENDO-1,5-ALPHA-L-ARABINOSIDASE"/>
    <property type="match status" value="1"/>
</dbReference>
<dbReference type="InterPro" id="IPR006710">
    <property type="entry name" value="Glyco_hydro_43"/>
</dbReference>
<dbReference type="InterPro" id="IPR016840">
    <property type="entry name" value="Glyco_hydro_43_endo_a_Ara-ase"/>
</dbReference>
<keyword evidence="5 7" id="KW-0378">Hydrolase</keyword>
<keyword evidence="12" id="KW-1185">Reference proteome</keyword>
<reference evidence="11 12" key="1">
    <citation type="journal article" date="2016" name="Mol. Biol. Evol.">
        <title>Comparative Genomics of Early-Diverging Mushroom-Forming Fungi Provides Insights into the Origins of Lignocellulose Decay Capabilities.</title>
        <authorList>
            <person name="Nagy L.G."/>
            <person name="Riley R."/>
            <person name="Tritt A."/>
            <person name="Adam C."/>
            <person name="Daum C."/>
            <person name="Floudas D."/>
            <person name="Sun H."/>
            <person name="Yadav J.S."/>
            <person name="Pangilinan J."/>
            <person name="Larsson K.H."/>
            <person name="Matsuura K."/>
            <person name="Barry K."/>
            <person name="Labutti K."/>
            <person name="Kuo R."/>
            <person name="Ohm R.A."/>
            <person name="Bhattacharya S.S."/>
            <person name="Shirouzu T."/>
            <person name="Yoshinaga Y."/>
            <person name="Martin F.M."/>
            <person name="Grigoriev I.V."/>
            <person name="Hibbett D.S."/>
        </authorList>
    </citation>
    <scope>NUCLEOTIDE SEQUENCE [LARGE SCALE GENOMIC DNA]</scope>
    <source>
        <strain evidence="11 12">HHB12733</strain>
    </source>
</reference>
<dbReference type="EC" id="3.2.1.99" evidence="4 7"/>
<evidence type="ECO:0000256" key="9">
    <source>
        <dbReference type="PIRSR" id="PIRSR606710-2"/>
    </source>
</evidence>
<dbReference type="AlphaFoldDB" id="A0A165FTV0"/>
<dbReference type="OrthoDB" id="195678at2759"/>
<dbReference type="Pfam" id="PF04616">
    <property type="entry name" value="Glyco_hydro_43"/>
    <property type="match status" value="1"/>
</dbReference>
<name>A0A165FTV0_9BASI</name>
<evidence type="ECO:0000256" key="2">
    <source>
        <dbReference type="ARBA" id="ARBA00004834"/>
    </source>
</evidence>
<evidence type="ECO:0000256" key="7">
    <source>
        <dbReference type="PIRNR" id="PIRNR026534"/>
    </source>
</evidence>
<dbReference type="GO" id="GO:0031222">
    <property type="term" value="P:arabinan catabolic process"/>
    <property type="evidence" value="ECO:0007669"/>
    <property type="project" value="UniProtKB-UniPathway"/>
</dbReference>
<evidence type="ECO:0000256" key="1">
    <source>
        <dbReference type="ARBA" id="ARBA00000375"/>
    </source>
</evidence>
<evidence type="ECO:0000256" key="5">
    <source>
        <dbReference type="ARBA" id="ARBA00022801"/>
    </source>
</evidence>
<evidence type="ECO:0000313" key="11">
    <source>
        <dbReference type="EMBL" id="KZT57197.1"/>
    </source>
</evidence>
<dbReference type="UniPathway" id="UPA00667"/>
<comment type="pathway">
    <text evidence="2 7">Glycan metabolism; L-arabinan degradation.</text>
</comment>
<dbReference type="SUPFAM" id="SSF75005">
    <property type="entry name" value="Arabinanase/levansucrase/invertase"/>
    <property type="match status" value="1"/>
</dbReference>
<organism evidence="11 12">
    <name type="scientific">Calocera cornea HHB12733</name>
    <dbReference type="NCBI Taxonomy" id="1353952"/>
    <lineage>
        <taxon>Eukaryota</taxon>
        <taxon>Fungi</taxon>
        <taxon>Dikarya</taxon>
        <taxon>Basidiomycota</taxon>
        <taxon>Agaricomycotina</taxon>
        <taxon>Dacrymycetes</taxon>
        <taxon>Dacrymycetales</taxon>
        <taxon>Dacrymycetaceae</taxon>
        <taxon>Calocera</taxon>
    </lineage>
</organism>